<keyword evidence="1" id="KW-0812">Transmembrane</keyword>
<proteinExistence type="predicted"/>
<feature type="non-terminal residue" evidence="2">
    <location>
        <position position="1"/>
    </location>
</feature>
<dbReference type="EMBL" id="KN822975">
    <property type="protein sequence ID" value="KIO30119.1"/>
    <property type="molecule type" value="Genomic_DNA"/>
</dbReference>
<keyword evidence="1" id="KW-1133">Transmembrane helix</keyword>
<reference evidence="2 3" key="1">
    <citation type="submission" date="2014-04" db="EMBL/GenBank/DDBJ databases">
        <authorList>
            <consortium name="DOE Joint Genome Institute"/>
            <person name="Kuo A."/>
            <person name="Girlanda M."/>
            <person name="Perotto S."/>
            <person name="Kohler A."/>
            <person name="Nagy L.G."/>
            <person name="Floudas D."/>
            <person name="Copeland A."/>
            <person name="Barry K.W."/>
            <person name="Cichocki N."/>
            <person name="Veneault-Fourrey C."/>
            <person name="LaButti K."/>
            <person name="Lindquist E.A."/>
            <person name="Lipzen A."/>
            <person name="Lundell T."/>
            <person name="Morin E."/>
            <person name="Murat C."/>
            <person name="Sun H."/>
            <person name="Tunlid A."/>
            <person name="Henrissat B."/>
            <person name="Grigoriev I.V."/>
            <person name="Hibbett D.S."/>
            <person name="Martin F."/>
            <person name="Nordberg H.P."/>
            <person name="Cantor M.N."/>
            <person name="Hua S.X."/>
        </authorList>
    </citation>
    <scope>NUCLEOTIDE SEQUENCE [LARGE SCALE GENOMIC DNA]</scope>
    <source>
        <strain evidence="2 3">MUT 4182</strain>
    </source>
</reference>
<dbReference type="OrthoDB" id="2432613at2759"/>
<evidence type="ECO:0000313" key="3">
    <source>
        <dbReference type="Proteomes" id="UP000054248"/>
    </source>
</evidence>
<keyword evidence="1" id="KW-0472">Membrane</keyword>
<dbReference type="HOGENOM" id="CLU_1745017_0_0_1"/>
<keyword evidence="3" id="KW-1185">Reference proteome</keyword>
<dbReference type="STRING" id="1051891.A0A0C3QR11"/>
<evidence type="ECO:0000256" key="1">
    <source>
        <dbReference type="SAM" id="Phobius"/>
    </source>
</evidence>
<organism evidence="2 3">
    <name type="scientific">Tulasnella calospora MUT 4182</name>
    <dbReference type="NCBI Taxonomy" id="1051891"/>
    <lineage>
        <taxon>Eukaryota</taxon>
        <taxon>Fungi</taxon>
        <taxon>Dikarya</taxon>
        <taxon>Basidiomycota</taxon>
        <taxon>Agaricomycotina</taxon>
        <taxon>Agaricomycetes</taxon>
        <taxon>Cantharellales</taxon>
        <taxon>Tulasnellaceae</taxon>
        <taxon>Tulasnella</taxon>
    </lineage>
</organism>
<accession>A0A0C3QR11</accession>
<gene>
    <name evidence="2" type="ORF">M407DRAFT_20790</name>
</gene>
<sequence>VSKNSSVVFHTDPHIGPTGPYYFIKFTSLAFQDPANPGRPFTAYSARFSLVGMMGAWNETIYGQITGSASVAASTAPVSISSSPAVSSARTTSAAASISKAAATSSAASASATVSRNGAVTMTIPGVMMSGVAVAVGVITLGASVLAFGL</sequence>
<reference evidence="3" key="2">
    <citation type="submission" date="2015-01" db="EMBL/GenBank/DDBJ databases">
        <title>Evolutionary Origins and Diversification of the Mycorrhizal Mutualists.</title>
        <authorList>
            <consortium name="DOE Joint Genome Institute"/>
            <consortium name="Mycorrhizal Genomics Consortium"/>
            <person name="Kohler A."/>
            <person name="Kuo A."/>
            <person name="Nagy L.G."/>
            <person name="Floudas D."/>
            <person name="Copeland A."/>
            <person name="Barry K.W."/>
            <person name="Cichocki N."/>
            <person name="Veneault-Fourrey C."/>
            <person name="LaButti K."/>
            <person name="Lindquist E.A."/>
            <person name="Lipzen A."/>
            <person name="Lundell T."/>
            <person name="Morin E."/>
            <person name="Murat C."/>
            <person name="Riley R."/>
            <person name="Ohm R."/>
            <person name="Sun H."/>
            <person name="Tunlid A."/>
            <person name="Henrissat B."/>
            <person name="Grigoriev I.V."/>
            <person name="Hibbett D.S."/>
            <person name="Martin F."/>
        </authorList>
    </citation>
    <scope>NUCLEOTIDE SEQUENCE [LARGE SCALE GENOMIC DNA]</scope>
    <source>
        <strain evidence="3">MUT 4182</strain>
    </source>
</reference>
<dbReference type="Proteomes" id="UP000054248">
    <property type="component" value="Unassembled WGS sequence"/>
</dbReference>
<name>A0A0C3QR11_9AGAM</name>
<protein>
    <submittedName>
        <fullName evidence="2">Uncharacterized protein</fullName>
    </submittedName>
</protein>
<dbReference type="AlphaFoldDB" id="A0A0C3QR11"/>
<evidence type="ECO:0000313" key="2">
    <source>
        <dbReference type="EMBL" id="KIO30119.1"/>
    </source>
</evidence>
<feature type="transmembrane region" description="Helical" evidence="1">
    <location>
        <begin position="126"/>
        <end position="148"/>
    </location>
</feature>